<dbReference type="EMBL" id="JASCZI010030497">
    <property type="protein sequence ID" value="MED6123128.1"/>
    <property type="molecule type" value="Genomic_DNA"/>
</dbReference>
<gene>
    <name evidence="3" type="ORF">PIB30_046387</name>
</gene>
<reference evidence="3 4" key="1">
    <citation type="journal article" date="2023" name="Plants (Basel)">
        <title>Bridging the Gap: Combining Genomics and Transcriptomics Approaches to Understand Stylosanthes scabra, an Orphan Legume from the Brazilian Caatinga.</title>
        <authorList>
            <person name="Ferreira-Neto J.R.C."/>
            <person name="da Silva M.D."/>
            <person name="Binneck E."/>
            <person name="de Melo N.F."/>
            <person name="da Silva R.H."/>
            <person name="de Melo A.L.T.M."/>
            <person name="Pandolfi V."/>
            <person name="Bustamante F.O."/>
            <person name="Brasileiro-Vidal A.C."/>
            <person name="Benko-Iseppon A.M."/>
        </authorList>
    </citation>
    <scope>NUCLEOTIDE SEQUENCE [LARGE SCALE GENOMIC DNA]</scope>
    <source>
        <tissue evidence="3">Leaves</tissue>
    </source>
</reference>
<organism evidence="3 4">
    <name type="scientific">Stylosanthes scabra</name>
    <dbReference type="NCBI Taxonomy" id="79078"/>
    <lineage>
        <taxon>Eukaryota</taxon>
        <taxon>Viridiplantae</taxon>
        <taxon>Streptophyta</taxon>
        <taxon>Embryophyta</taxon>
        <taxon>Tracheophyta</taxon>
        <taxon>Spermatophyta</taxon>
        <taxon>Magnoliopsida</taxon>
        <taxon>eudicotyledons</taxon>
        <taxon>Gunneridae</taxon>
        <taxon>Pentapetalae</taxon>
        <taxon>rosids</taxon>
        <taxon>fabids</taxon>
        <taxon>Fabales</taxon>
        <taxon>Fabaceae</taxon>
        <taxon>Papilionoideae</taxon>
        <taxon>50 kb inversion clade</taxon>
        <taxon>dalbergioids sensu lato</taxon>
        <taxon>Dalbergieae</taxon>
        <taxon>Pterocarpus clade</taxon>
        <taxon>Stylosanthes</taxon>
    </lineage>
</organism>
<feature type="region of interest" description="Disordered" evidence="1">
    <location>
        <begin position="128"/>
        <end position="154"/>
    </location>
</feature>
<evidence type="ECO:0000256" key="1">
    <source>
        <dbReference type="SAM" id="MobiDB-lite"/>
    </source>
</evidence>
<dbReference type="Proteomes" id="UP001341840">
    <property type="component" value="Unassembled WGS sequence"/>
</dbReference>
<keyword evidence="4" id="KW-1185">Reference proteome</keyword>
<dbReference type="Pfam" id="PF03108">
    <property type="entry name" value="DBD_Tnp_Mut"/>
    <property type="match status" value="1"/>
</dbReference>
<evidence type="ECO:0000313" key="3">
    <source>
        <dbReference type="EMBL" id="MED6123128.1"/>
    </source>
</evidence>
<name>A0ABU6RH70_9FABA</name>
<dbReference type="InterPro" id="IPR004332">
    <property type="entry name" value="Transposase_MuDR"/>
</dbReference>
<evidence type="ECO:0000259" key="2">
    <source>
        <dbReference type="Pfam" id="PF03108"/>
    </source>
</evidence>
<sequence>MGRDADGICFRSVNPVVFQMQPVNTLEELKSAILRNMGAVGTMLVRRVAYRPLNIFPPNLFKFKIFWVDSDEHVCAMFELHRRYGTREVMELLTEMQTVHGDAGGSTSSSQGGPVAIPTSPIHFVTPEVSDEESDEDFVGNMDDSSESSDGSDFVPKSQMRRGFLLPAPAPIPDLSSVGSHFHMLHLDDMEEESMEGFGGGGEDYDIDGEVEFRVGHRFNTQEAVHRGVKNYNIMRACEYRVVKSDPYKYVCRCKQYDAGCTWSLRLDNIVGIAYKQGGAEVWGTTRLFGTVNVLRSRAARWQTDMQLHLADNKGQSFRAHSSLAICPSTELLLCAVLQECLYFWDGTTVDLQVGPYYQGDLLDHESCQFDKVFWRFSSLIEGVKYCKPFVSVDGTHLYGIYGGVLLMAVV</sequence>
<accession>A0ABU6RH70</accession>
<feature type="compositionally biased region" description="Acidic residues" evidence="1">
    <location>
        <begin position="129"/>
        <end position="138"/>
    </location>
</feature>
<protein>
    <recommendedName>
        <fullName evidence="2">Transposase MuDR plant domain-containing protein</fullName>
    </recommendedName>
</protein>
<proteinExistence type="predicted"/>
<evidence type="ECO:0000313" key="4">
    <source>
        <dbReference type="Proteomes" id="UP001341840"/>
    </source>
</evidence>
<comment type="caution">
    <text evidence="3">The sequence shown here is derived from an EMBL/GenBank/DDBJ whole genome shotgun (WGS) entry which is preliminary data.</text>
</comment>
<feature type="domain" description="Transposase MuDR plant" evidence="2">
    <location>
        <begin position="210"/>
        <end position="267"/>
    </location>
</feature>